<dbReference type="InterPro" id="IPR010998">
    <property type="entry name" value="Integrase_recombinase_N"/>
</dbReference>
<dbReference type="GO" id="GO:0015074">
    <property type="term" value="P:DNA integration"/>
    <property type="evidence" value="ECO:0007669"/>
    <property type="project" value="UniProtKB-KW"/>
</dbReference>
<evidence type="ECO:0000313" key="8">
    <source>
        <dbReference type="Proteomes" id="UP000494255"/>
    </source>
</evidence>
<dbReference type="InterPro" id="IPR013762">
    <property type="entry name" value="Integrase-like_cat_sf"/>
</dbReference>
<evidence type="ECO:0000313" key="7">
    <source>
        <dbReference type="EMBL" id="CAB3742899.1"/>
    </source>
</evidence>
<evidence type="ECO:0000256" key="2">
    <source>
        <dbReference type="ARBA" id="ARBA00022908"/>
    </source>
</evidence>
<dbReference type="InterPro" id="IPR002104">
    <property type="entry name" value="Integrase_catalytic"/>
</dbReference>
<dbReference type="InterPro" id="IPR050808">
    <property type="entry name" value="Phage_Integrase"/>
</dbReference>
<dbReference type="Gene3D" id="1.10.150.130">
    <property type="match status" value="1"/>
</dbReference>
<gene>
    <name evidence="7" type="ORF">LMG24238_06957</name>
</gene>
<sequence length="350" mass="40355">MPKKRLAENNGLPKRWRLIHGAYYYRVPPGFETSWDGKKQFRLGKSLPEAYRTWADRLSALDDADTIGDLLDRYSLEVVPKKEVTTQAQNAIAIKRLRAVMGAHPLNALKPRHIYQYVDKRAAKTSAHREIEVLSHAYTKAVEWGYIDRHPFKGEVRLTGEKARTRYVEDWEIVECLSIESRRKAGSVRAIQAYMRVKLLTGMRRGDLLRLGPANLKDDGIHVMPGKTEGSTAKRIIYEWSDALREAVAMAMAARPVQIAPWLFCNRRGECYFNEESGRAGGWDTMWRNFMTRVLEETKLKEHFTEHDLRAKCASDAETLEHAQALLAHADGKVTQRIYRRKPERVRPLR</sequence>
<protein>
    <recommendedName>
        <fullName evidence="6">Core-binding (CB) domain-containing protein</fullName>
    </recommendedName>
</protein>
<feature type="domain" description="Core-binding (CB)" evidence="6">
    <location>
        <begin position="65"/>
        <end position="142"/>
    </location>
</feature>
<dbReference type="GO" id="GO:0006310">
    <property type="term" value="P:DNA recombination"/>
    <property type="evidence" value="ECO:0007669"/>
    <property type="project" value="UniProtKB-KW"/>
</dbReference>
<dbReference type="PROSITE" id="PS51900">
    <property type="entry name" value="CB"/>
    <property type="match status" value="1"/>
</dbReference>
<name>A0A6J5CQ29_9BURK</name>
<evidence type="ECO:0000256" key="5">
    <source>
        <dbReference type="PROSITE-ProRule" id="PRU01248"/>
    </source>
</evidence>
<evidence type="ECO:0000256" key="3">
    <source>
        <dbReference type="ARBA" id="ARBA00023125"/>
    </source>
</evidence>
<dbReference type="AlphaFoldDB" id="A0A6J5CQ29"/>
<dbReference type="RefSeq" id="WP_175054401.1">
    <property type="nucleotide sequence ID" value="NZ_CADIKC010000015.1"/>
</dbReference>
<dbReference type="Pfam" id="PF00589">
    <property type="entry name" value="Phage_integrase"/>
    <property type="match status" value="1"/>
</dbReference>
<dbReference type="EMBL" id="CADIKC010000015">
    <property type="protein sequence ID" value="CAB3742899.1"/>
    <property type="molecule type" value="Genomic_DNA"/>
</dbReference>
<dbReference type="Proteomes" id="UP000494255">
    <property type="component" value="Unassembled WGS sequence"/>
</dbReference>
<organism evidence="7 8">
    <name type="scientific">Paraburkholderia sediminicola</name>
    <dbReference type="NCBI Taxonomy" id="458836"/>
    <lineage>
        <taxon>Bacteria</taxon>
        <taxon>Pseudomonadati</taxon>
        <taxon>Pseudomonadota</taxon>
        <taxon>Betaproteobacteria</taxon>
        <taxon>Burkholderiales</taxon>
        <taxon>Burkholderiaceae</taxon>
        <taxon>Paraburkholderia</taxon>
    </lineage>
</organism>
<dbReference type="PANTHER" id="PTHR30629">
    <property type="entry name" value="PROPHAGE INTEGRASE"/>
    <property type="match status" value="1"/>
</dbReference>
<reference evidence="7 8" key="1">
    <citation type="submission" date="2020-04" db="EMBL/GenBank/DDBJ databases">
        <authorList>
            <person name="De Canck E."/>
        </authorList>
    </citation>
    <scope>NUCLEOTIDE SEQUENCE [LARGE SCALE GENOMIC DNA]</scope>
    <source>
        <strain evidence="7 8">LMG 24238</strain>
    </source>
</reference>
<dbReference type="SUPFAM" id="SSF56349">
    <property type="entry name" value="DNA breaking-rejoining enzymes"/>
    <property type="match status" value="1"/>
</dbReference>
<proteinExistence type="inferred from homology"/>
<keyword evidence="4" id="KW-0233">DNA recombination</keyword>
<dbReference type="GO" id="GO:0003677">
    <property type="term" value="F:DNA binding"/>
    <property type="evidence" value="ECO:0007669"/>
    <property type="project" value="UniProtKB-UniRule"/>
</dbReference>
<dbReference type="PANTHER" id="PTHR30629:SF2">
    <property type="entry name" value="PROPHAGE INTEGRASE INTS-RELATED"/>
    <property type="match status" value="1"/>
</dbReference>
<dbReference type="InterPro" id="IPR011010">
    <property type="entry name" value="DNA_brk_join_enz"/>
</dbReference>
<keyword evidence="3 5" id="KW-0238">DNA-binding</keyword>
<evidence type="ECO:0000259" key="6">
    <source>
        <dbReference type="PROSITE" id="PS51900"/>
    </source>
</evidence>
<evidence type="ECO:0000256" key="4">
    <source>
        <dbReference type="ARBA" id="ARBA00023172"/>
    </source>
</evidence>
<evidence type="ECO:0000256" key="1">
    <source>
        <dbReference type="ARBA" id="ARBA00008857"/>
    </source>
</evidence>
<dbReference type="InterPro" id="IPR044068">
    <property type="entry name" value="CB"/>
</dbReference>
<comment type="similarity">
    <text evidence="1">Belongs to the 'phage' integrase family.</text>
</comment>
<dbReference type="GeneID" id="97045518"/>
<accession>A0A6J5CQ29</accession>
<keyword evidence="2" id="KW-0229">DNA integration</keyword>
<dbReference type="Gene3D" id="1.10.443.10">
    <property type="entry name" value="Intergrase catalytic core"/>
    <property type="match status" value="1"/>
</dbReference>
<keyword evidence="8" id="KW-1185">Reference proteome</keyword>